<dbReference type="EMBL" id="KN832982">
    <property type="protein sequence ID" value="KIM86281.1"/>
    <property type="molecule type" value="Genomic_DNA"/>
</dbReference>
<dbReference type="HOGENOM" id="CLU_113822_0_0_1"/>
<feature type="compositionally biased region" description="Polar residues" evidence="1">
    <location>
        <begin position="51"/>
        <end position="65"/>
    </location>
</feature>
<proteinExistence type="predicted"/>
<gene>
    <name evidence="2" type="ORF">PILCRDRAFT_4789</name>
</gene>
<feature type="region of interest" description="Disordered" evidence="1">
    <location>
        <begin position="153"/>
        <end position="173"/>
    </location>
</feature>
<evidence type="ECO:0000256" key="1">
    <source>
        <dbReference type="SAM" id="MobiDB-lite"/>
    </source>
</evidence>
<feature type="compositionally biased region" description="Basic and acidic residues" evidence="1">
    <location>
        <begin position="66"/>
        <end position="76"/>
    </location>
</feature>
<evidence type="ECO:0000313" key="3">
    <source>
        <dbReference type="Proteomes" id="UP000054166"/>
    </source>
</evidence>
<protein>
    <submittedName>
        <fullName evidence="2">Uncharacterized protein</fullName>
    </submittedName>
</protein>
<dbReference type="AlphaFoldDB" id="A0A0C3G6H6"/>
<sequence length="173" mass="18476">MDWAIVKSGGPYASQGCPYSRILSLSEDWELCALTTIAKYGIEQSDSKCLSSPLYTAPNTPSSSKRNSEDPEKNPMDSEAEDCVSRLESGLSEAREQARVQQNTLNHILQLLQRLPITGGTQAPQDPPVVAAAPTVPALPAPTAAPMAPVLREPSCGLKPATLNDFDGDRLKG</sequence>
<name>A0A0C3G6H6_PILCF</name>
<reference evidence="2 3" key="1">
    <citation type="submission" date="2014-04" db="EMBL/GenBank/DDBJ databases">
        <authorList>
            <consortium name="DOE Joint Genome Institute"/>
            <person name="Kuo A."/>
            <person name="Tarkka M."/>
            <person name="Buscot F."/>
            <person name="Kohler A."/>
            <person name="Nagy L.G."/>
            <person name="Floudas D."/>
            <person name="Copeland A."/>
            <person name="Barry K.W."/>
            <person name="Cichocki N."/>
            <person name="Veneault-Fourrey C."/>
            <person name="LaButti K."/>
            <person name="Lindquist E.A."/>
            <person name="Lipzen A."/>
            <person name="Lundell T."/>
            <person name="Morin E."/>
            <person name="Murat C."/>
            <person name="Sun H."/>
            <person name="Tunlid A."/>
            <person name="Henrissat B."/>
            <person name="Grigoriev I.V."/>
            <person name="Hibbett D.S."/>
            <person name="Martin F."/>
            <person name="Nordberg H.P."/>
            <person name="Cantor M.N."/>
            <person name="Hua S.X."/>
        </authorList>
    </citation>
    <scope>NUCLEOTIDE SEQUENCE [LARGE SCALE GENOMIC DNA]</scope>
    <source>
        <strain evidence="2 3">F 1598</strain>
    </source>
</reference>
<dbReference type="Proteomes" id="UP000054166">
    <property type="component" value="Unassembled WGS sequence"/>
</dbReference>
<reference evidence="3" key="2">
    <citation type="submission" date="2015-01" db="EMBL/GenBank/DDBJ databases">
        <title>Evolutionary Origins and Diversification of the Mycorrhizal Mutualists.</title>
        <authorList>
            <consortium name="DOE Joint Genome Institute"/>
            <consortium name="Mycorrhizal Genomics Consortium"/>
            <person name="Kohler A."/>
            <person name="Kuo A."/>
            <person name="Nagy L.G."/>
            <person name="Floudas D."/>
            <person name="Copeland A."/>
            <person name="Barry K.W."/>
            <person name="Cichocki N."/>
            <person name="Veneault-Fourrey C."/>
            <person name="LaButti K."/>
            <person name="Lindquist E.A."/>
            <person name="Lipzen A."/>
            <person name="Lundell T."/>
            <person name="Morin E."/>
            <person name="Murat C."/>
            <person name="Riley R."/>
            <person name="Ohm R."/>
            <person name="Sun H."/>
            <person name="Tunlid A."/>
            <person name="Henrissat B."/>
            <person name="Grigoriev I.V."/>
            <person name="Hibbett D.S."/>
            <person name="Martin F."/>
        </authorList>
    </citation>
    <scope>NUCLEOTIDE SEQUENCE [LARGE SCALE GENOMIC DNA]</scope>
    <source>
        <strain evidence="3">F 1598</strain>
    </source>
</reference>
<dbReference type="STRING" id="765440.A0A0C3G6H6"/>
<keyword evidence="3" id="KW-1185">Reference proteome</keyword>
<feature type="region of interest" description="Disordered" evidence="1">
    <location>
        <begin position="51"/>
        <end position="98"/>
    </location>
</feature>
<evidence type="ECO:0000313" key="2">
    <source>
        <dbReference type="EMBL" id="KIM86281.1"/>
    </source>
</evidence>
<accession>A0A0C3G6H6</accession>
<organism evidence="2 3">
    <name type="scientific">Piloderma croceum (strain F 1598)</name>
    <dbReference type="NCBI Taxonomy" id="765440"/>
    <lineage>
        <taxon>Eukaryota</taxon>
        <taxon>Fungi</taxon>
        <taxon>Dikarya</taxon>
        <taxon>Basidiomycota</taxon>
        <taxon>Agaricomycotina</taxon>
        <taxon>Agaricomycetes</taxon>
        <taxon>Agaricomycetidae</taxon>
        <taxon>Atheliales</taxon>
        <taxon>Atheliaceae</taxon>
        <taxon>Piloderma</taxon>
    </lineage>
</organism>
<dbReference type="InParanoid" id="A0A0C3G6H6"/>